<proteinExistence type="predicted"/>
<accession>A0A1G4B2C9</accession>
<dbReference type="EMBL" id="MJBS01000081">
    <property type="protein sequence ID" value="OHE95578.1"/>
    <property type="molecule type" value="Genomic_DNA"/>
</dbReference>
<comment type="caution">
    <text evidence="1">The sequence shown here is derived from an EMBL/GenBank/DDBJ whole genome shotgun (WGS) entry which is preliminary data.</text>
</comment>
<dbReference type="GeneID" id="34562307"/>
<name>A0A1G4B2C9_9PEZI</name>
<dbReference type="AlphaFoldDB" id="A0A1G4B2C9"/>
<dbReference type="RefSeq" id="XP_022472739.1">
    <property type="nucleotide sequence ID" value="XM_022620797.1"/>
</dbReference>
<organism evidence="1 2">
    <name type="scientific">Colletotrichum orchidophilum</name>
    <dbReference type="NCBI Taxonomy" id="1209926"/>
    <lineage>
        <taxon>Eukaryota</taxon>
        <taxon>Fungi</taxon>
        <taxon>Dikarya</taxon>
        <taxon>Ascomycota</taxon>
        <taxon>Pezizomycotina</taxon>
        <taxon>Sordariomycetes</taxon>
        <taxon>Hypocreomycetidae</taxon>
        <taxon>Glomerellales</taxon>
        <taxon>Glomerellaceae</taxon>
        <taxon>Colletotrichum</taxon>
    </lineage>
</organism>
<keyword evidence="2" id="KW-1185">Reference proteome</keyword>
<reference evidence="1 2" key="1">
    <citation type="submission" date="2016-09" db="EMBL/GenBank/DDBJ databases">
        <authorList>
            <person name="Capua I."/>
            <person name="De Benedictis P."/>
            <person name="Joannis T."/>
            <person name="Lombin L.H."/>
            <person name="Cattoli G."/>
        </authorList>
    </citation>
    <scope>NUCLEOTIDE SEQUENCE [LARGE SCALE GENOMIC DNA]</scope>
    <source>
        <strain evidence="1 2">IMI 309357</strain>
    </source>
</reference>
<sequence length="80" mass="9291">MLLMRTRERLVDGLGDWFICFLDASLEDCFFGIRYVGFRSDGVCRLCDLSMSSSRGGKFMNRQGELVRWFGVRDQGPRKE</sequence>
<dbReference type="Proteomes" id="UP000176998">
    <property type="component" value="Unassembled WGS sequence"/>
</dbReference>
<protein>
    <submittedName>
        <fullName evidence="1">Uncharacterized protein</fullName>
    </submittedName>
</protein>
<evidence type="ECO:0000313" key="1">
    <source>
        <dbReference type="EMBL" id="OHE95578.1"/>
    </source>
</evidence>
<gene>
    <name evidence="1" type="ORF">CORC01_09168</name>
</gene>
<evidence type="ECO:0000313" key="2">
    <source>
        <dbReference type="Proteomes" id="UP000176998"/>
    </source>
</evidence>